<dbReference type="InterPro" id="IPR050700">
    <property type="entry name" value="YIM1/Zinc_Alcohol_DH_Fams"/>
</dbReference>
<dbReference type="CDD" id="cd08267">
    <property type="entry name" value="MDR1"/>
    <property type="match status" value="1"/>
</dbReference>
<dbReference type="SUPFAM" id="SSF50129">
    <property type="entry name" value="GroES-like"/>
    <property type="match status" value="1"/>
</dbReference>
<dbReference type="InterPro" id="IPR002364">
    <property type="entry name" value="Quin_OxRdtase/zeta-crystal_CS"/>
</dbReference>
<dbReference type="PANTHER" id="PTHR11695:SF648">
    <property type="entry name" value="ZINC-BINDING OXIDOREDUCTASE"/>
    <property type="match status" value="1"/>
</dbReference>
<dbReference type="EMBL" id="JMCC02000102">
    <property type="protein sequence ID" value="KIG13290.1"/>
    <property type="molecule type" value="Genomic_DNA"/>
</dbReference>
<dbReference type="GO" id="GO:0016491">
    <property type="term" value="F:oxidoreductase activity"/>
    <property type="evidence" value="ECO:0007669"/>
    <property type="project" value="InterPro"/>
</dbReference>
<protein>
    <submittedName>
        <fullName evidence="2">Alcohol dehydrogenase, zinc containing protein</fullName>
    </submittedName>
</protein>
<dbReference type="Pfam" id="PF08240">
    <property type="entry name" value="ADH_N"/>
    <property type="match status" value="1"/>
</dbReference>
<dbReference type="RefSeq" id="WP_052556045.1">
    <property type="nucleotide sequence ID" value="NZ_JMCC02000102.1"/>
</dbReference>
<dbReference type="InterPro" id="IPR013154">
    <property type="entry name" value="ADH-like_N"/>
</dbReference>
<name>A0A0C2CUN4_9BACT</name>
<dbReference type="InterPro" id="IPR020843">
    <property type="entry name" value="ER"/>
</dbReference>
<dbReference type="Proteomes" id="UP000031599">
    <property type="component" value="Unassembled WGS sequence"/>
</dbReference>
<dbReference type="InterPro" id="IPR011032">
    <property type="entry name" value="GroES-like_sf"/>
</dbReference>
<dbReference type="Pfam" id="PF13602">
    <property type="entry name" value="ADH_zinc_N_2"/>
    <property type="match status" value="1"/>
</dbReference>
<dbReference type="GO" id="GO:0008270">
    <property type="term" value="F:zinc ion binding"/>
    <property type="evidence" value="ECO:0007669"/>
    <property type="project" value="InterPro"/>
</dbReference>
<dbReference type="SMART" id="SM00829">
    <property type="entry name" value="PKS_ER"/>
    <property type="match status" value="1"/>
</dbReference>
<evidence type="ECO:0000259" key="1">
    <source>
        <dbReference type="SMART" id="SM00829"/>
    </source>
</evidence>
<comment type="caution">
    <text evidence="2">The sequence shown here is derived from an EMBL/GenBank/DDBJ whole genome shotgun (WGS) entry which is preliminary data.</text>
</comment>
<feature type="domain" description="Enoyl reductase (ER)" evidence="1">
    <location>
        <begin position="10"/>
        <end position="319"/>
    </location>
</feature>
<dbReference type="SUPFAM" id="SSF51735">
    <property type="entry name" value="NAD(P)-binding Rossmann-fold domains"/>
    <property type="match status" value="1"/>
</dbReference>
<dbReference type="Gene3D" id="3.40.50.720">
    <property type="entry name" value="NAD(P)-binding Rossmann-like Domain"/>
    <property type="match status" value="1"/>
</dbReference>
<dbReference type="PANTHER" id="PTHR11695">
    <property type="entry name" value="ALCOHOL DEHYDROGENASE RELATED"/>
    <property type="match status" value="1"/>
</dbReference>
<accession>A0A0C2CUN4</accession>
<proteinExistence type="predicted"/>
<reference evidence="2 3" key="1">
    <citation type="submission" date="2014-12" db="EMBL/GenBank/DDBJ databases">
        <title>Genome assembly of Enhygromyxa salina DSM 15201.</title>
        <authorList>
            <person name="Sharma G."/>
            <person name="Subramanian S."/>
        </authorList>
    </citation>
    <scope>NUCLEOTIDE SEQUENCE [LARGE SCALE GENOMIC DNA]</scope>
    <source>
        <strain evidence="2 3">DSM 15201</strain>
    </source>
</reference>
<dbReference type="Gene3D" id="3.90.180.10">
    <property type="entry name" value="Medium-chain alcohol dehydrogenases, catalytic domain"/>
    <property type="match status" value="1"/>
</dbReference>
<dbReference type="AlphaFoldDB" id="A0A0C2CUN4"/>
<dbReference type="PROSITE" id="PS01162">
    <property type="entry name" value="QOR_ZETA_CRYSTAL"/>
    <property type="match status" value="1"/>
</dbReference>
<evidence type="ECO:0000313" key="2">
    <source>
        <dbReference type="EMBL" id="KIG13290.1"/>
    </source>
</evidence>
<sequence length="337" mass="35778">MKAAIQTRFGAPEVIQIQEVERPVAGRGQILVQVHASPVTQGDRRLRAADFPGLSAVIGRLMFGVFRPRNPILGTMFAGRVVAVGEGVTRFGIGDDVFGSCDHSAAAEYLAVAEDGPVANIPTGVEYDEAAAVPYGAVTALVFLRDIARVQPGEKVLIIGASGGVGRFAVQLARHLGARVTGVCSARNMAMVTELGAAQVIDRATTDYTQNGETYDVIFDTSSGDRFRVSKRSLSPKGRYVTVYMNLPVLLQMLVTRIFGGREVRASVAIGTQKLTHDVAELLAKRAIWPVLAKGYPLAQIADAHHAVETGRTAGTVVVAVSEAVRSKPFREAAVAA</sequence>
<evidence type="ECO:0000313" key="3">
    <source>
        <dbReference type="Proteomes" id="UP000031599"/>
    </source>
</evidence>
<organism evidence="2 3">
    <name type="scientific">Enhygromyxa salina</name>
    <dbReference type="NCBI Taxonomy" id="215803"/>
    <lineage>
        <taxon>Bacteria</taxon>
        <taxon>Pseudomonadati</taxon>
        <taxon>Myxococcota</taxon>
        <taxon>Polyangia</taxon>
        <taxon>Nannocystales</taxon>
        <taxon>Nannocystaceae</taxon>
        <taxon>Enhygromyxa</taxon>
    </lineage>
</organism>
<dbReference type="InterPro" id="IPR036291">
    <property type="entry name" value="NAD(P)-bd_dom_sf"/>
</dbReference>
<gene>
    <name evidence="2" type="ORF">DB30_00385</name>
</gene>